<dbReference type="AlphaFoldDB" id="A0A101HR14"/>
<organism evidence="3 4">
    <name type="scientific">Pelotomaculum thermopropionicum</name>
    <dbReference type="NCBI Taxonomy" id="110500"/>
    <lineage>
        <taxon>Bacteria</taxon>
        <taxon>Bacillati</taxon>
        <taxon>Bacillota</taxon>
        <taxon>Clostridia</taxon>
        <taxon>Eubacteriales</taxon>
        <taxon>Desulfotomaculaceae</taxon>
        <taxon>Pelotomaculum</taxon>
    </lineage>
</organism>
<feature type="transmembrane region" description="Helical" evidence="2">
    <location>
        <begin position="176"/>
        <end position="199"/>
    </location>
</feature>
<evidence type="ECO:0000313" key="3">
    <source>
        <dbReference type="EMBL" id="KUK81133.1"/>
    </source>
</evidence>
<dbReference type="PATRIC" id="fig|110500.4.peg.182"/>
<evidence type="ECO:0000313" key="4">
    <source>
        <dbReference type="Proteomes" id="UP000054705"/>
    </source>
</evidence>
<dbReference type="EMBL" id="LGGS01000174">
    <property type="protein sequence ID" value="KUK81133.1"/>
    <property type="molecule type" value="Genomic_DNA"/>
</dbReference>
<evidence type="ECO:0000256" key="1">
    <source>
        <dbReference type="SAM" id="MobiDB-lite"/>
    </source>
</evidence>
<dbReference type="Proteomes" id="UP000054705">
    <property type="component" value="Unassembled WGS sequence"/>
</dbReference>
<dbReference type="InterPro" id="IPR011672">
    <property type="entry name" value="DUF1614"/>
</dbReference>
<accession>A0A101HR14</accession>
<reference evidence="4" key="1">
    <citation type="journal article" date="2015" name="MBio">
        <title>Genome-Resolved Metagenomic Analysis Reveals Roles for Candidate Phyla and Other Microbial Community Members in Biogeochemical Transformations in Oil Reservoirs.</title>
        <authorList>
            <person name="Hu P."/>
            <person name="Tom L."/>
            <person name="Singh A."/>
            <person name="Thomas B.C."/>
            <person name="Baker B.J."/>
            <person name="Piceno Y.M."/>
            <person name="Andersen G.L."/>
            <person name="Banfield J.F."/>
        </authorList>
    </citation>
    <scope>NUCLEOTIDE SEQUENCE [LARGE SCALE GENOMIC DNA]</scope>
</reference>
<protein>
    <submittedName>
        <fullName evidence="3">Putative membrane protein</fullName>
    </submittedName>
</protein>
<name>A0A101HR14_9FIRM</name>
<proteinExistence type="predicted"/>
<sequence>MERFPIGIIVLIIVSVIIYLGLAHRALDRMRLSDRGALLVIGAIIIGSFVSIPLPFLPFTTSINIGGALVPVALAVYLLVKAGSSKEWIRALIGAAATAVAVYIIGSVINRGVMEPAGRYAVIDAVYLYPLVGGVVAYLVGRSRRAAFVAATLGVLMVDLYHYAWLLNQGAPANYAVSIGGAGAFDTIVLAGIVAVLLAEIVGELFERLAGGPVAEGRPEELVRGLKKPEINEPKTLDRDNNPSPDEHLENMDRGKAAEPHE</sequence>
<feature type="transmembrane region" description="Helical" evidence="2">
    <location>
        <begin position="6"/>
        <end position="24"/>
    </location>
</feature>
<gene>
    <name evidence="3" type="ORF">XD97_0726</name>
</gene>
<feature type="transmembrane region" description="Helical" evidence="2">
    <location>
        <begin position="147"/>
        <end position="164"/>
    </location>
</feature>
<feature type="region of interest" description="Disordered" evidence="1">
    <location>
        <begin position="218"/>
        <end position="262"/>
    </location>
</feature>
<comment type="caution">
    <text evidence="3">The sequence shown here is derived from an EMBL/GenBank/DDBJ whole genome shotgun (WGS) entry which is preliminary data.</text>
</comment>
<keyword evidence="2" id="KW-0472">Membrane</keyword>
<feature type="transmembrane region" description="Helical" evidence="2">
    <location>
        <begin position="62"/>
        <end position="80"/>
    </location>
</feature>
<keyword evidence="2" id="KW-1133">Transmembrane helix</keyword>
<dbReference type="Pfam" id="PF07758">
    <property type="entry name" value="DUF1614"/>
    <property type="match status" value="1"/>
</dbReference>
<keyword evidence="2" id="KW-0812">Transmembrane</keyword>
<evidence type="ECO:0000256" key="2">
    <source>
        <dbReference type="SAM" id="Phobius"/>
    </source>
</evidence>
<feature type="transmembrane region" description="Helical" evidence="2">
    <location>
        <begin position="92"/>
        <end position="109"/>
    </location>
</feature>
<feature type="transmembrane region" description="Helical" evidence="2">
    <location>
        <begin position="36"/>
        <end position="56"/>
    </location>
</feature>
<feature type="transmembrane region" description="Helical" evidence="2">
    <location>
        <begin position="121"/>
        <end position="140"/>
    </location>
</feature>